<dbReference type="STRING" id="1189612.A33Q_4635"/>
<dbReference type="InterPro" id="IPR010870">
    <property type="entry name" value="Porin_O/P"/>
</dbReference>
<comment type="caution">
    <text evidence="1">The sequence shown here is derived from an EMBL/GenBank/DDBJ whole genome shotgun (WGS) entry which is preliminary data.</text>
</comment>
<dbReference type="Proteomes" id="UP000006073">
    <property type="component" value="Unassembled WGS sequence"/>
</dbReference>
<proteinExistence type="predicted"/>
<dbReference type="eggNOG" id="COG3746">
    <property type="taxonomic scope" value="Bacteria"/>
</dbReference>
<dbReference type="Gene3D" id="2.40.160.10">
    <property type="entry name" value="Porin"/>
    <property type="match status" value="1"/>
</dbReference>
<reference evidence="1 2" key="1">
    <citation type="journal article" date="2013" name="Genome Announc.">
        <title>Draft Genome Sequence of Indibacter alkaliphilus Strain LW1T, Isolated from Lonar Lake, a Haloalkaline Lake in the Buldana District of Maharashtra, India.</title>
        <authorList>
            <person name="Singh A."/>
            <person name="Kumar Jangir P."/>
            <person name="Sharma R."/>
            <person name="Singh A."/>
            <person name="Kumar Pinnaka A."/>
            <person name="Shivaji S."/>
        </authorList>
    </citation>
    <scope>NUCLEOTIDE SEQUENCE [LARGE SCALE GENOMIC DNA]</scope>
    <source>
        <strain evidence="2">CCUG 57479 / KCTC 22604 / LW1</strain>
    </source>
</reference>
<keyword evidence="2" id="KW-1185">Reference proteome</keyword>
<evidence type="ECO:0000313" key="1">
    <source>
        <dbReference type="EMBL" id="EOZ91567.1"/>
    </source>
</evidence>
<organism evidence="1 2">
    <name type="scientific">Indibacter alkaliphilus (strain CCUG 57479 / KCTC 22604 / LW1)</name>
    <dbReference type="NCBI Taxonomy" id="1189612"/>
    <lineage>
        <taxon>Bacteria</taxon>
        <taxon>Pseudomonadati</taxon>
        <taxon>Bacteroidota</taxon>
        <taxon>Cytophagia</taxon>
        <taxon>Cytophagales</taxon>
        <taxon>Cyclobacteriaceae</taxon>
    </lineage>
</organism>
<dbReference type="Pfam" id="PF07396">
    <property type="entry name" value="Porin_O_P"/>
    <property type="match status" value="1"/>
</dbReference>
<evidence type="ECO:0000313" key="2">
    <source>
        <dbReference type="Proteomes" id="UP000006073"/>
    </source>
</evidence>
<dbReference type="AlphaFoldDB" id="S2CWQ5"/>
<protein>
    <submittedName>
        <fullName evidence="1">Phosphate-selective porin O and P</fullName>
    </submittedName>
</protein>
<accession>S2CWQ5</accession>
<dbReference type="SUPFAM" id="SSF56935">
    <property type="entry name" value="Porins"/>
    <property type="match status" value="1"/>
</dbReference>
<name>S2CWQ5_INDAL</name>
<sequence length="384" mass="44137">MFVLSGAHAQQLPPTQTPYFQYSKGLEMTAPDSLFKMNIRFRMQNRFAFHSPFYEDRLGLDQIEARIRRLRLRLDGFIYSSKLTYVIQLSFTRGDMDYDVTQFPNIIRDAMVIYQFSEKFSMGLGQTKLPGNRQRVNSSGDLQLPDRSIVNAAFNIDRDFGIQAYYVENRFVLRGAISTGEGRNILSTDPGLAYTVRGEVLPFGHFSNGGDYFEGDLMREKSPKVSLGITYSYNNNTLRSGGQLGYYLYERRDIETRMADLLFKFNGFSLSAEYIERNSSDPLTFSSENELRYVSAGKGKNFQMGYLLPSNLELVGRFSRLVPFPEIRFLEEEVSEFTIGLNKYLKGHRVKLQSDITLQNLNSFQNGSHNKRQVITRFQIEVGI</sequence>
<gene>
    <name evidence="1" type="ORF">A33Q_4635</name>
</gene>
<dbReference type="InterPro" id="IPR023614">
    <property type="entry name" value="Porin_dom_sf"/>
</dbReference>
<dbReference type="EMBL" id="ALWO02000054">
    <property type="protein sequence ID" value="EOZ91567.1"/>
    <property type="molecule type" value="Genomic_DNA"/>
</dbReference>